<dbReference type="AlphaFoldDB" id="A0A845AWF1"/>
<protein>
    <submittedName>
        <fullName evidence="3">Uncharacterized protein</fullName>
    </submittedName>
</protein>
<dbReference type="Proteomes" id="UP000446786">
    <property type="component" value="Unassembled WGS sequence"/>
</dbReference>
<sequence length="101" mass="10967">MYENNHSFPGRETGSEEGGLRPLAWAELAARLTAQRDIRAVLQPRARETAASFNADAASRLAQPDYDKREINPDALADGKYPWAKPAGAADGAAQGDRETR</sequence>
<keyword evidence="4" id="KW-1185">Reference proteome</keyword>
<evidence type="ECO:0000313" key="2">
    <source>
        <dbReference type="EMBL" id="MXP30857.1"/>
    </source>
</evidence>
<dbReference type="OrthoDB" id="7410872at2"/>
<gene>
    <name evidence="2" type="ORF">GRI94_03360</name>
    <name evidence="3" type="ORF">GRI94_17450</name>
</gene>
<evidence type="ECO:0000256" key="1">
    <source>
        <dbReference type="SAM" id="MobiDB-lite"/>
    </source>
</evidence>
<dbReference type="EMBL" id="WTYE01000001">
    <property type="protein sequence ID" value="MXP30857.1"/>
    <property type="molecule type" value="Genomic_DNA"/>
</dbReference>
<evidence type="ECO:0000313" key="4">
    <source>
        <dbReference type="Proteomes" id="UP000446786"/>
    </source>
</evidence>
<comment type="caution">
    <text evidence="3">The sequence shown here is derived from an EMBL/GenBank/DDBJ whole genome shotgun (WGS) entry which is preliminary data.</text>
</comment>
<reference evidence="3 4" key="1">
    <citation type="submission" date="2019-12" db="EMBL/GenBank/DDBJ databases">
        <title>Genomic-based taxomic classification of the family Erythrobacteraceae.</title>
        <authorList>
            <person name="Xu L."/>
        </authorList>
    </citation>
    <scope>NUCLEOTIDE SEQUENCE [LARGE SCALE GENOMIC DNA]</scope>
    <source>
        <strain evidence="3 4">JCM 16677</strain>
    </source>
</reference>
<accession>A0A845AWF1</accession>
<dbReference type="EMBL" id="WTYE01000001">
    <property type="protein sequence ID" value="MXP33617.1"/>
    <property type="molecule type" value="Genomic_DNA"/>
</dbReference>
<organism evidence="3 4">
    <name type="scientific">Parerythrobacter jejuensis</name>
    <dbReference type="NCBI Taxonomy" id="795812"/>
    <lineage>
        <taxon>Bacteria</taxon>
        <taxon>Pseudomonadati</taxon>
        <taxon>Pseudomonadota</taxon>
        <taxon>Alphaproteobacteria</taxon>
        <taxon>Sphingomonadales</taxon>
        <taxon>Erythrobacteraceae</taxon>
        <taxon>Parerythrobacter</taxon>
    </lineage>
</organism>
<name>A0A845AWF1_9SPHN</name>
<feature type="region of interest" description="Disordered" evidence="1">
    <location>
        <begin position="64"/>
        <end position="101"/>
    </location>
</feature>
<evidence type="ECO:0000313" key="3">
    <source>
        <dbReference type="EMBL" id="MXP33617.1"/>
    </source>
</evidence>
<proteinExistence type="predicted"/>